<accession>A0A427B816</accession>
<protein>
    <submittedName>
        <fullName evidence="1">Uncharacterized protein</fullName>
    </submittedName>
</protein>
<dbReference type="Proteomes" id="UP000287651">
    <property type="component" value="Unassembled WGS sequence"/>
</dbReference>
<reference evidence="1 2" key="1">
    <citation type="journal article" date="2014" name="Agronomy (Basel)">
        <title>A Draft Genome Sequence for Ensete ventricosum, the Drought-Tolerant Tree Against Hunger.</title>
        <authorList>
            <person name="Harrison J."/>
            <person name="Moore K.A."/>
            <person name="Paszkiewicz K."/>
            <person name="Jones T."/>
            <person name="Grant M."/>
            <person name="Ambacheew D."/>
            <person name="Muzemil S."/>
            <person name="Studholme D.J."/>
        </authorList>
    </citation>
    <scope>NUCLEOTIDE SEQUENCE [LARGE SCALE GENOMIC DNA]</scope>
</reference>
<dbReference type="EMBL" id="AMZH03000262">
    <property type="protein sequence ID" value="RRT84629.1"/>
    <property type="molecule type" value="Genomic_DNA"/>
</dbReference>
<evidence type="ECO:0000313" key="1">
    <source>
        <dbReference type="EMBL" id="RRT84629.1"/>
    </source>
</evidence>
<sequence length="132" mass="14081">MPPCLLSKHCWFRPVCASSPAVISAQRAFIVINGYGAPVPEVLTTPVAYHVVVLRRSFRGPCGEVRGVPPVTGKVGLAPPYLCQVGRMTADPPMLVSGRAQSRRVGHVVGPAVRGRRDVAARSTFVISLLNP</sequence>
<evidence type="ECO:0000313" key="2">
    <source>
        <dbReference type="Proteomes" id="UP000287651"/>
    </source>
</evidence>
<proteinExistence type="predicted"/>
<comment type="caution">
    <text evidence="1">The sequence shown here is derived from an EMBL/GenBank/DDBJ whole genome shotgun (WGS) entry which is preliminary data.</text>
</comment>
<gene>
    <name evidence="1" type="ORF">B296_00004695</name>
</gene>
<dbReference type="AlphaFoldDB" id="A0A427B816"/>
<name>A0A427B816_ENSVE</name>
<organism evidence="1 2">
    <name type="scientific">Ensete ventricosum</name>
    <name type="common">Abyssinian banana</name>
    <name type="synonym">Musa ensete</name>
    <dbReference type="NCBI Taxonomy" id="4639"/>
    <lineage>
        <taxon>Eukaryota</taxon>
        <taxon>Viridiplantae</taxon>
        <taxon>Streptophyta</taxon>
        <taxon>Embryophyta</taxon>
        <taxon>Tracheophyta</taxon>
        <taxon>Spermatophyta</taxon>
        <taxon>Magnoliopsida</taxon>
        <taxon>Liliopsida</taxon>
        <taxon>Zingiberales</taxon>
        <taxon>Musaceae</taxon>
        <taxon>Ensete</taxon>
    </lineage>
</organism>